<dbReference type="GO" id="GO:0043682">
    <property type="term" value="F:P-type divalent copper transporter activity"/>
    <property type="evidence" value="ECO:0007669"/>
    <property type="project" value="TreeGrafter"/>
</dbReference>
<dbReference type="Gene3D" id="3.40.50.1000">
    <property type="entry name" value="HAD superfamily/HAD-like"/>
    <property type="match status" value="1"/>
</dbReference>
<dbReference type="GO" id="GO:0016887">
    <property type="term" value="F:ATP hydrolysis activity"/>
    <property type="evidence" value="ECO:0007669"/>
    <property type="project" value="InterPro"/>
</dbReference>
<dbReference type="SUPFAM" id="SSF81653">
    <property type="entry name" value="Calcium ATPase, transduction domain A"/>
    <property type="match status" value="1"/>
</dbReference>
<evidence type="ECO:0000256" key="3">
    <source>
        <dbReference type="ARBA" id="ARBA00022692"/>
    </source>
</evidence>
<accession>A0A1L9SZ87</accession>
<dbReference type="OrthoDB" id="432719at2759"/>
<dbReference type="Gene3D" id="3.30.70.100">
    <property type="match status" value="1"/>
</dbReference>
<dbReference type="InterPro" id="IPR001757">
    <property type="entry name" value="P_typ_ATPase"/>
</dbReference>
<dbReference type="InterPro" id="IPR036412">
    <property type="entry name" value="HAD-like_sf"/>
</dbReference>
<dbReference type="InterPro" id="IPR006121">
    <property type="entry name" value="HMA_dom"/>
</dbReference>
<evidence type="ECO:0000256" key="6">
    <source>
        <dbReference type="ARBA" id="ARBA00022989"/>
    </source>
</evidence>
<keyword evidence="6 8" id="KW-1133">Transmembrane helix</keyword>
<dbReference type="Pfam" id="PF00702">
    <property type="entry name" value="Hydrolase"/>
    <property type="match status" value="1"/>
</dbReference>
<evidence type="ECO:0000256" key="5">
    <source>
        <dbReference type="ARBA" id="ARBA00022967"/>
    </source>
</evidence>
<evidence type="ECO:0000256" key="7">
    <source>
        <dbReference type="ARBA" id="ARBA00023136"/>
    </source>
</evidence>
<dbReference type="PRINTS" id="PR00119">
    <property type="entry name" value="CATATPASE"/>
</dbReference>
<dbReference type="FunFam" id="3.30.70.100:FF:000001">
    <property type="entry name" value="ATPase copper transporting beta"/>
    <property type="match status" value="1"/>
</dbReference>
<feature type="transmembrane region" description="Helical" evidence="8">
    <location>
        <begin position="201"/>
        <end position="220"/>
    </location>
</feature>
<dbReference type="InterPro" id="IPR036163">
    <property type="entry name" value="HMA_dom_sf"/>
</dbReference>
<evidence type="ECO:0000256" key="4">
    <source>
        <dbReference type="ARBA" id="ARBA00022723"/>
    </source>
</evidence>
<evidence type="ECO:0000259" key="9">
    <source>
        <dbReference type="PROSITE" id="PS50846"/>
    </source>
</evidence>
<dbReference type="InterPro" id="IPR008250">
    <property type="entry name" value="ATPase_P-typ_transduc_dom_A_sf"/>
</dbReference>
<keyword evidence="4" id="KW-0479">Metal-binding</keyword>
<gene>
    <name evidence="10" type="ORF">ASPSYDRAFT_137785</name>
</gene>
<evidence type="ECO:0000256" key="1">
    <source>
        <dbReference type="ARBA" id="ARBA00004370"/>
    </source>
</evidence>
<dbReference type="VEuPathDB" id="FungiDB:ASPSYDRAFT_137785"/>
<dbReference type="AlphaFoldDB" id="A0A1L9SZ87"/>
<feature type="transmembrane region" description="Helical" evidence="8">
    <location>
        <begin position="167"/>
        <end position="189"/>
    </location>
</feature>
<dbReference type="SUPFAM" id="SSF56784">
    <property type="entry name" value="HAD-like"/>
    <property type="match status" value="1"/>
</dbReference>
<dbReference type="RefSeq" id="XP_040696294.1">
    <property type="nucleotide sequence ID" value="XM_040840803.1"/>
</dbReference>
<organism evidence="10 11">
    <name type="scientific">Aspergillus sydowii CBS 593.65</name>
    <dbReference type="NCBI Taxonomy" id="1036612"/>
    <lineage>
        <taxon>Eukaryota</taxon>
        <taxon>Fungi</taxon>
        <taxon>Dikarya</taxon>
        <taxon>Ascomycota</taxon>
        <taxon>Pezizomycotina</taxon>
        <taxon>Eurotiomycetes</taxon>
        <taxon>Eurotiomycetidae</taxon>
        <taxon>Eurotiales</taxon>
        <taxon>Aspergillaceae</taxon>
        <taxon>Aspergillus</taxon>
        <taxon>Aspergillus subgen. Nidulantes</taxon>
    </lineage>
</organism>
<dbReference type="GO" id="GO:0055070">
    <property type="term" value="P:copper ion homeostasis"/>
    <property type="evidence" value="ECO:0007669"/>
    <property type="project" value="TreeGrafter"/>
</dbReference>
<dbReference type="GO" id="GO:0005524">
    <property type="term" value="F:ATP binding"/>
    <property type="evidence" value="ECO:0007669"/>
    <property type="project" value="InterPro"/>
</dbReference>
<sequence length="826" mass="89701">MAACCALGAYIIYRLISFHSSLSFPISVPNGAPKVQTSKSAKVSHCLIAIQGMTCSSCVENVENACSVPGVLAARVSLQSLTARIVYDPEQVNPKILAREIEQTGFGAAPQLQNEEKWITQWLSAARSKNKAVREWTRAFSFAAALSGLVFIIEATNRWTGSISWPILLYPIKLTLVVPTSMWLSASIHREAWRAIVRARPNAALLSSCGLIFTLVAAAYEDLDTDPCSMQFRMTSACLLMTVIIGGRVTKCHFSQRSSQYPATLASAMPESANLVKRIGSMDEHTVSVPIDILRPGDVVRVDPQENFPVDGTIVKGHTSILQTIINGELTPKAAGPGASIYAGSSNDLRAVFMEVCAVNNETWLGQTLKAMAQSDDAKSDMSQFSDRLLGRFSVLVIIVATIAGVHHWTQHASISMVLSRIATVLLCACPCTLDMGISACLMSALSAASRAGILLTPGFHIENTANAKAIVFDKTGTLTTGELQIHNLRLERDWLVDPFHSDLFWNLVETLTRTSDHPVSRLLCAELQRQDGSSALDARGLELLSHEDHPGLGLSGLVSYKEWQFNLIVGNQRLLQMNNIYITTEHLSDRRDSSLPVGNVYIAINNCLAGRIDYTDTIASGASHLIRTLHSRGFSTFIMTGDTKAAATAVAESVGIATSNVYSSLLPHEKAKKIERMEEQHGHTVMVGDNANDVPALVTATFGFLLFHSSPPNSDVLSRLQSEPDALLLPSTKNGSEVHGMERVLYTLDLVQATSRRMHQILWCSLIYNTAALCLASGLVSSLTISWLDLDPSSASLAMSVNSVVILVLSLQLNHPRPKRDDVLD</sequence>
<keyword evidence="7 8" id="KW-0472">Membrane</keyword>
<dbReference type="NCBIfam" id="TIGR01494">
    <property type="entry name" value="ATPase_P-type"/>
    <property type="match status" value="1"/>
</dbReference>
<dbReference type="PROSITE" id="PS50846">
    <property type="entry name" value="HMA_2"/>
    <property type="match status" value="1"/>
</dbReference>
<dbReference type="SUPFAM" id="SSF55008">
    <property type="entry name" value="HMA, heavy metal-associated domain"/>
    <property type="match status" value="1"/>
</dbReference>
<feature type="domain" description="HMA" evidence="9">
    <location>
        <begin position="44"/>
        <end position="109"/>
    </location>
</feature>
<dbReference type="GO" id="GO:0005507">
    <property type="term" value="F:copper ion binding"/>
    <property type="evidence" value="ECO:0007669"/>
    <property type="project" value="TreeGrafter"/>
</dbReference>
<dbReference type="STRING" id="1036612.A0A1L9SZ87"/>
<proteinExistence type="inferred from homology"/>
<dbReference type="InterPro" id="IPR018303">
    <property type="entry name" value="ATPase_P-typ_P_site"/>
</dbReference>
<dbReference type="Proteomes" id="UP000184356">
    <property type="component" value="Unassembled WGS sequence"/>
</dbReference>
<reference evidence="11" key="1">
    <citation type="journal article" date="2017" name="Genome Biol.">
        <title>Comparative genomics reveals high biological diversity and specific adaptations in the industrially and medically important fungal genus Aspergillus.</title>
        <authorList>
            <person name="de Vries R.P."/>
            <person name="Riley R."/>
            <person name="Wiebenga A."/>
            <person name="Aguilar-Osorio G."/>
            <person name="Amillis S."/>
            <person name="Uchima C.A."/>
            <person name="Anderluh G."/>
            <person name="Asadollahi M."/>
            <person name="Askin M."/>
            <person name="Barry K."/>
            <person name="Battaglia E."/>
            <person name="Bayram O."/>
            <person name="Benocci T."/>
            <person name="Braus-Stromeyer S.A."/>
            <person name="Caldana C."/>
            <person name="Canovas D."/>
            <person name="Cerqueira G.C."/>
            <person name="Chen F."/>
            <person name="Chen W."/>
            <person name="Choi C."/>
            <person name="Clum A."/>
            <person name="Dos Santos R.A."/>
            <person name="Damasio A.R."/>
            <person name="Diallinas G."/>
            <person name="Emri T."/>
            <person name="Fekete E."/>
            <person name="Flipphi M."/>
            <person name="Freyberg S."/>
            <person name="Gallo A."/>
            <person name="Gournas C."/>
            <person name="Habgood R."/>
            <person name="Hainaut M."/>
            <person name="Harispe M.L."/>
            <person name="Henrissat B."/>
            <person name="Hilden K.S."/>
            <person name="Hope R."/>
            <person name="Hossain A."/>
            <person name="Karabika E."/>
            <person name="Karaffa L."/>
            <person name="Karanyi Z."/>
            <person name="Krasevec N."/>
            <person name="Kuo A."/>
            <person name="Kusch H."/>
            <person name="LaButti K."/>
            <person name="Lagendijk E.L."/>
            <person name="Lapidus A."/>
            <person name="Levasseur A."/>
            <person name="Lindquist E."/>
            <person name="Lipzen A."/>
            <person name="Logrieco A.F."/>
            <person name="MacCabe A."/>
            <person name="Maekelae M.R."/>
            <person name="Malavazi I."/>
            <person name="Melin P."/>
            <person name="Meyer V."/>
            <person name="Mielnichuk N."/>
            <person name="Miskei M."/>
            <person name="Molnar A.P."/>
            <person name="Mule G."/>
            <person name="Ngan C.Y."/>
            <person name="Orejas M."/>
            <person name="Orosz E."/>
            <person name="Ouedraogo J.P."/>
            <person name="Overkamp K.M."/>
            <person name="Park H.-S."/>
            <person name="Perrone G."/>
            <person name="Piumi F."/>
            <person name="Punt P.J."/>
            <person name="Ram A.F."/>
            <person name="Ramon A."/>
            <person name="Rauscher S."/>
            <person name="Record E."/>
            <person name="Riano-Pachon D.M."/>
            <person name="Robert V."/>
            <person name="Roehrig J."/>
            <person name="Ruller R."/>
            <person name="Salamov A."/>
            <person name="Salih N.S."/>
            <person name="Samson R.A."/>
            <person name="Sandor E."/>
            <person name="Sanguinetti M."/>
            <person name="Schuetze T."/>
            <person name="Sepcic K."/>
            <person name="Shelest E."/>
            <person name="Sherlock G."/>
            <person name="Sophianopoulou V."/>
            <person name="Squina F.M."/>
            <person name="Sun H."/>
            <person name="Susca A."/>
            <person name="Todd R.B."/>
            <person name="Tsang A."/>
            <person name="Unkles S.E."/>
            <person name="van de Wiele N."/>
            <person name="van Rossen-Uffink D."/>
            <person name="Oliveira J.V."/>
            <person name="Vesth T.C."/>
            <person name="Visser J."/>
            <person name="Yu J.-H."/>
            <person name="Zhou M."/>
            <person name="Andersen M.R."/>
            <person name="Archer D.B."/>
            <person name="Baker S.E."/>
            <person name="Benoit I."/>
            <person name="Brakhage A.A."/>
            <person name="Braus G.H."/>
            <person name="Fischer R."/>
            <person name="Frisvad J.C."/>
            <person name="Goldman G.H."/>
            <person name="Houbraken J."/>
            <person name="Oakley B."/>
            <person name="Pocsi I."/>
            <person name="Scazzocchio C."/>
            <person name="Seiboth B."/>
            <person name="vanKuyk P.A."/>
            <person name="Wortman J."/>
            <person name="Dyer P.S."/>
            <person name="Grigoriev I.V."/>
        </authorList>
    </citation>
    <scope>NUCLEOTIDE SEQUENCE [LARGE SCALE GENOMIC DNA]</scope>
    <source>
        <strain evidence="11">CBS 593.65</strain>
    </source>
</reference>
<dbReference type="CDD" id="cd00371">
    <property type="entry name" value="HMA"/>
    <property type="match status" value="1"/>
</dbReference>
<feature type="transmembrane region" description="Helical" evidence="8">
    <location>
        <begin position="136"/>
        <end position="155"/>
    </location>
</feature>
<dbReference type="InterPro" id="IPR023214">
    <property type="entry name" value="HAD_sf"/>
</dbReference>
<comment type="similarity">
    <text evidence="2">Belongs to the cation transport ATPase (P-type) (TC 3.A.3) family. Type IB subfamily.</text>
</comment>
<dbReference type="EMBL" id="KV878601">
    <property type="protein sequence ID" value="OJJ52488.1"/>
    <property type="molecule type" value="Genomic_DNA"/>
</dbReference>
<dbReference type="PANTHER" id="PTHR43520:SF32">
    <property type="entry name" value="COPPER RESISTANCE P-TYPE ATPASE (EUROFUNG)"/>
    <property type="match status" value="1"/>
</dbReference>
<keyword evidence="3 8" id="KW-0812">Transmembrane</keyword>
<evidence type="ECO:0000256" key="2">
    <source>
        <dbReference type="ARBA" id="ARBA00006024"/>
    </source>
</evidence>
<protein>
    <recommendedName>
        <fullName evidence="9">HMA domain-containing protein</fullName>
    </recommendedName>
</protein>
<keyword evidence="11" id="KW-1185">Reference proteome</keyword>
<evidence type="ECO:0000313" key="10">
    <source>
        <dbReference type="EMBL" id="OJJ52488.1"/>
    </source>
</evidence>
<dbReference type="GO" id="GO:0016020">
    <property type="term" value="C:membrane"/>
    <property type="evidence" value="ECO:0007669"/>
    <property type="project" value="UniProtKB-SubCell"/>
</dbReference>
<name>A0A1L9SZ87_9EURO</name>
<evidence type="ECO:0000256" key="8">
    <source>
        <dbReference type="SAM" id="Phobius"/>
    </source>
</evidence>
<dbReference type="InterPro" id="IPR023299">
    <property type="entry name" value="ATPase_P-typ_cyto_dom_N"/>
</dbReference>
<dbReference type="PANTHER" id="PTHR43520">
    <property type="entry name" value="ATP7, ISOFORM B"/>
    <property type="match status" value="1"/>
</dbReference>
<dbReference type="Gene3D" id="2.70.150.10">
    <property type="entry name" value="Calcium-transporting ATPase, cytoplasmic transduction domain A"/>
    <property type="match status" value="1"/>
</dbReference>
<feature type="transmembrane region" description="Helical" evidence="8">
    <location>
        <begin position="232"/>
        <end position="250"/>
    </location>
</feature>
<comment type="subcellular location">
    <subcellularLocation>
        <location evidence="1">Membrane</location>
    </subcellularLocation>
</comment>
<keyword evidence="5" id="KW-1278">Translocase</keyword>
<dbReference type="GeneID" id="63756876"/>
<evidence type="ECO:0000313" key="11">
    <source>
        <dbReference type="Proteomes" id="UP000184356"/>
    </source>
</evidence>
<dbReference type="Pfam" id="PF00122">
    <property type="entry name" value="E1-E2_ATPase"/>
    <property type="match status" value="1"/>
</dbReference>
<dbReference type="InterPro" id="IPR059000">
    <property type="entry name" value="ATPase_P-type_domA"/>
</dbReference>
<feature type="transmembrane region" description="Helical" evidence="8">
    <location>
        <begin position="389"/>
        <end position="410"/>
    </location>
</feature>
<dbReference type="Gene3D" id="3.40.1110.10">
    <property type="entry name" value="Calcium-transporting ATPase, cytoplasmic domain N"/>
    <property type="match status" value="1"/>
</dbReference>
<dbReference type="Pfam" id="PF00403">
    <property type="entry name" value="HMA"/>
    <property type="match status" value="1"/>
</dbReference>
<dbReference type="PROSITE" id="PS00154">
    <property type="entry name" value="ATPASE_E1_E2"/>
    <property type="match status" value="1"/>
</dbReference>